<evidence type="ECO:0000256" key="5">
    <source>
        <dbReference type="ARBA" id="ARBA00023136"/>
    </source>
</evidence>
<dbReference type="Gene3D" id="3.40.190.10">
    <property type="entry name" value="Periplasmic binding protein-like II"/>
    <property type="match status" value="1"/>
</dbReference>
<dbReference type="VEuPathDB" id="VectorBase:CQUJHB010749"/>
<evidence type="ECO:0000313" key="10">
    <source>
        <dbReference type="EnsemblMetazoa" id="CPIJ003574-PA"/>
    </source>
</evidence>
<keyword evidence="3 8" id="KW-0812">Transmembrane</keyword>
<dbReference type="PANTHER" id="PTHR42643">
    <property type="entry name" value="IONOTROPIC RECEPTOR 20A-RELATED"/>
    <property type="match status" value="1"/>
</dbReference>
<dbReference type="Proteomes" id="UP000002320">
    <property type="component" value="Unassembled WGS sequence"/>
</dbReference>
<protein>
    <submittedName>
        <fullName evidence="9 10">Ionotropic glutamate receptor-invertebrate</fullName>
    </submittedName>
</protein>
<dbReference type="GO" id="GO:0005886">
    <property type="term" value="C:plasma membrane"/>
    <property type="evidence" value="ECO:0007669"/>
    <property type="project" value="UniProtKB-SubCell"/>
</dbReference>
<evidence type="ECO:0000256" key="8">
    <source>
        <dbReference type="SAM" id="Phobius"/>
    </source>
</evidence>
<dbReference type="KEGG" id="cqu:CpipJ_CPIJ003574"/>
<dbReference type="VEuPathDB" id="VectorBase:CPIJ003574"/>
<evidence type="ECO:0000313" key="9">
    <source>
        <dbReference type="EMBL" id="EDS39755.1"/>
    </source>
</evidence>
<evidence type="ECO:0000256" key="2">
    <source>
        <dbReference type="ARBA" id="ARBA00022475"/>
    </source>
</evidence>
<gene>
    <name evidence="10" type="primary">6034997</name>
    <name evidence="9" type="ORF">CpipJ_CPIJ003574</name>
</gene>
<proteinExistence type="predicted"/>
<reference evidence="9" key="1">
    <citation type="submission" date="2007-03" db="EMBL/GenBank/DDBJ databases">
        <title>Annotation of Culex pipiens quinquefasciatus.</title>
        <authorList>
            <consortium name="The Broad Institute Genome Sequencing Platform"/>
            <person name="Atkinson P.W."/>
            <person name="Hemingway J."/>
            <person name="Christensen B.M."/>
            <person name="Higgs S."/>
            <person name="Kodira C."/>
            <person name="Hannick L."/>
            <person name="Megy K."/>
            <person name="O'Leary S."/>
            <person name="Pearson M."/>
            <person name="Haas B.J."/>
            <person name="Mauceli E."/>
            <person name="Wortman J.R."/>
            <person name="Lee N.H."/>
            <person name="Guigo R."/>
            <person name="Stanke M."/>
            <person name="Alvarado L."/>
            <person name="Amedeo P."/>
            <person name="Antoine C.H."/>
            <person name="Arensburger P."/>
            <person name="Bidwell S.L."/>
            <person name="Crawford M."/>
            <person name="Camaro F."/>
            <person name="Devon K."/>
            <person name="Engels R."/>
            <person name="Hammond M."/>
            <person name="Howarth C."/>
            <person name="Koehrsen M."/>
            <person name="Lawson D."/>
            <person name="Montgomery P."/>
            <person name="Nene V."/>
            <person name="Nusbaum C."/>
            <person name="Puiu D."/>
            <person name="Romero-Severson J."/>
            <person name="Severson D.W."/>
            <person name="Shumway M."/>
            <person name="Sisk P."/>
            <person name="Stolte C."/>
            <person name="Zeng Q."/>
            <person name="Eisenstadt E."/>
            <person name="Fraser-Liggett C."/>
            <person name="Strausberg R."/>
            <person name="Galagan J."/>
            <person name="Birren B."/>
            <person name="Collins F.H."/>
        </authorList>
    </citation>
    <scope>NUCLEOTIDE SEQUENCE [LARGE SCALE GENOMIC DNA]</scope>
    <source>
        <strain evidence="9">JHB</strain>
    </source>
</reference>
<dbReference type="AlphaFoldDB" id="B0W958"/>
<evidence type="ECO:0000256" key="4">
    <source>
        <dbReference type="ARBA" id="ARBA00022989"/>
    </source>
</evidence>
<evidence type="ECO:0000256" key="7">
    <source>
        <dbReference type="ARBA" id="ARBA00023180"/>
    </source>
</evidence>
<dbReference type="EMBL" id="DS231862">
    <property type="protein sequence ID" value="EDS39755.1"/>
    <property type="molecule type" value="Genomic_DNA"/>
</dbReference>
<evidence type="ECO:0000256" key="3">
    <source>
        <dbReference type="ARBA" id="ARBA00022692"/>
    </source>
</evidence>
<keyword evidence="4 8" id="KW-1133">Transmembrane helix</keyword>
<dbReference type="PANTHER" id="PTHR42643:SF33">
    <property type="entry name" value="GLUTAMATE RECEPTOR 2-LIKE PROTEIN"/>
    <property type="match status" value="1"/>
</dbReference>
<keyword evidence="6 9" id="KW-0675">Receptor</keyword>
<comment type="subcellular location">
    <subcellularLocation>
        <location evidence="1">Cell membrane</location>
        <topology evidence="1">Multi-pass membrane protein</topology>
    </subcellularLocation>
</comment>
<dbReference type="InParanoid" id="B0W958"/>
<feature type="transmembrane region" description="Helical" evidence="8">
    <location>
        <begin position="254"/>
        <end position="274"/>
    </location>
</feature>
<dbReference type="InterPro" id="IPR052192">
    <property type="entry name" value="Insect_Ionotropic_Sensory_Rcpt"/>
</dbReference>
<sequence length="294" mass="33236">MVVETIEENFEFYEIFGTVRRRGGSTHVMKVGSKTKNSGVVWTCTTNSYYVRDNLGGVTLLGAVAVRQLMLNVVEPTQHFIVPDFGFDLIGTNSSNGVVGKLQQNLIDLGFSPMAVTKERLGVFDQTVPIATVRITIIFRHPKSGGTRNLFLQPFDNQVWTLIGAVLLVSTGTFSDHEICELQEMSLFPPRAVNLNVPKGSPLKEIFRVTLRRLLEIGLAEYYQRKLFMKRPPCLKQNTASVQVRLEDIGDLCILLMIGVSISIAILMVEIVEYRVRKYWEMKQFAKHYTGWLD</sequence>
<dbReference type="eggNOG" id="KOG1052">
    <property type="taxonomic scope" value="Eukaryota"/>
</dbReference>
<keyword evidence="7" id="KW-0325">Glycoprotein</keyword>
<keyword evidence="5 8" id="KW-0472">Membrane</keyword>
<dbReference type="EnsemblMetazoa" id="CPIJ003574-RA">
    <property type="protein sequence ID" value="CPIJ003574-PA"/>
    <property type="gene ID" value="CPIJ003574"/>
</dbReference>
<dbReference type="SUPFAM" id="SSF53850">
    <property type="entry name" value="Periplasmic binding protein-like II"/>
    <property type="match status" value="1"/>
</dbReference>
<keyword evidence="2" id="KW-1003">Cell membrane</keyword>
<name>B0W958_CULQU</name>
<accession>B0W958</accession>
<dbReference type="HOGENOM" id="CLU_947485_0_0_1"/>
<evidence type="ECO:0000313" key="11">
    <source>
        <dbReference type="Proteomes" id="UP000002320"/>
    </source>
</evidence>
<evidence type="ECO:0000256" key="1">
    <source>
        <dbReference type="ARBA" id="ARBA00004651"/>
    </source>
</evidence>
<dbReference type="OrthoDB" id="413361at2759"/>
<organism>
    <name type="scientific">Culex quinquefasciatus</name>
    <name type="common">Southern house mosquito</name>
    <name type="synonym">Culex pungens</name>
    <dbReference type="NCBI Taxonomy" id="7176"/>
    <lineage>
        <taxon>Eukaryota</taxon>
        <taxon>Metazoa</taxon>
        <taxon>Ecdysozoa</taxon>
        <taxon>Arthropoda</taxon>
        <taxon>Hexapoda</taxon>
        <taxon>Insecta</taxon>
        <taxon>Pterygota</taxon>
        <taxon>Neoptera</taxon>
        <taxon>Endopterygota</taxon>
        <taxon>Diptera</taxon>
        <taxon>Nematocera</taxon>
        <taxon>Culicoidea</taxon>
        <taxon>Culicidae</taxon>
        <taxon>Culicinae</taxon>
        <taxon>Culicini</taxon>
        <taxon>Culex</taxon>
        <taxon>Culex</taxon>
    </lineage>
</organism>
<keyword evidence="11" id="KW-1185">Reference proteome</keyword>
<reference evidence="10" key="2">
    <citation type="submission" date="2021-02" db="UniProtKB">
        <authorList>
            <consortium name="EnsemblMetazoa"/>
        </authorList>
    </citation>
    <scope>IDENTIFICATION</scope>
    <source>
        <strain evidence="10">JHB</strain>
    </source>
</reference>
<evidence type="ECO:0000256" key="6">
    <source>
        <dbReference type="ARBA" id="ARBA00023170"/>
    </source>
</evidence>